<dbReference type="Proteomes" id="UP001176961">
    <property type="component" value="Unassembled WGS sequence"/>
</dbReference>
<organism evidence="1 2">
    <name type="scientific">Cylicocyclus nassatus</name>
    <name type="common">Nematode worm</name>
    <dbReference type="NCBI Taxonomy" id="53992"/>
    <lineage>
        <taxon>Eukaryota</taxon>
        <taxon>Metazoa</taxon>
        <taxon>Ecdysozoa</taxon>
        <taxon>Nematoda</taxon>
        <taxon>Chromadorea</taxon>
        <taxon>Rhabditida</taxon>
        <taxon>Rhabditina</taxon>
        <taxon>Rhabditomorpha</taxon>
        <taxon>Strongyloidea</taxon>
        <taxon>Strongylidae</taxon>
        <taxon>Cylicocyclus</taxon>
    </lineage>
</organism>
<dbReference type="AlphaFoldDB" id="A0AA36DR86"/>
<evidence type="ECO:0000313" key="2">
    <source>
        <dbReference type="Proteomes" id="UP001176961"/>
    </source>
</evidence>
<protein>
    <submittedName>
        <fullName evidence="1">Uncharacterized protein</fullName>
    </submittedName>
</protein>
<evidence type="ECO:0000313" key="1">
    <source>
        <dbReference type="EMBL" id="CAJ0592233.1"/>
    </source>
</evidence>
<reference evidence="1" key="1">
    <citation type="submission" date="2023-07" db="EMBL/GenBank/DDBJ databases">
        <authorList>
            <consortium name="CYATHOMIX"/>
        </authorList>
    </citation>
    <scope>NUCLEOTIDE SEQUENCE</scope>
    <source>
        <strain evidence="1">N/A</strain>
    </source>
</reference>
<proteinExistence type="predicted"/>
<sequence>MGFNGYFVRIMGTSGAVKDWNIPLSYMRAETYQAALHGQDLDSYRDADGSLHRTALKYVAPKVEFNLPFMDSDRMNDFMSKLRARYTDKTEKKLRASVYMPELDDYVTHDFYVPDITFTPYTTYKNKDIYSEALSLEESLLEGDTIQFDVVNQQMDVIIKFTDSIDRNFSFKLGTYNVFSAERTADRMWKEIVAYDNMTKFDVDFSDRYNFFFSDGNEHTVRELFNFICSMVRVEVDTGSTGKDYPNFDMSIGKTIEPTSLSARALMQYICEIIGVFGHINNEGQFEFIDFKKGLLYPRKGLYPHKGLYPSSNAYDSPNDVTIYKSCDFKDFTTDKIDGIAIRMEADDIGVLYSTKKNAENVYSIISNPLTFGKEKEELEEIAKNLFKIYSVFYYTPCNLVVAKSLDLQLGTVFDVYAKIPRENDVLETKFTSFALTRSLNGIQAISNNLVAQGTKSQQQYISPITREFTSIQGKYNKVVEDINGYRREMGDISRGLNTKIDETAEGISIQMTDLQQNLEGQISASARGLEAKFKETYTTKDYLQELGIAGENLLLKSDLNNADFNDVWELHGATIDNERGVIVFDANGYADFKCHPRMELEEDYTFSCLGLYYNDDSEGALPPTIMFELHYDVEGMVVPEIVYGRIPLIKPSLTFKPKAQYLRYIRVYGDSVAGWEVPKFKLEKGKQATSWTPAPSDSTTGQINTLREEFESELKETAREIKTTVAKTTYAYNEVDAEGNPITVKFYAYGIPELNTDVWSGKQVTDDIYLDMETGQTYKFGRTSWSTYIKLETKADSLTSMIDQKPESVEILITGKGKSVGMKIRMLDAEGNPVSISEEADIDLAGMVSFTDLLNNSKTIINGDYIKTGTIDANIVRVINMVADSIVAGVLKSRDYQESDIEYDDDGNIISGSVKSGIKFDLDNRHIRTPQIDIADDYIDVNGHGTFGIRGSGDVGNLSFTNGLNNVASGNFSHAEAQGTTAEEGYETIASGYASHAEGQGTIASEPNQTVVGKYNKESKSLFVVGNGSASNRKNAFEVDEKGHIIGGGYGIIGHGYGNSGWTSANYNTETFLNAFSTIANQDTDYYTKTTNSSIKFKRDCLCTVTARVGYYSSVANVRGDFTPFINFVRMAAYSIQCSTAKAGNTGANIQLVTFTYPFKKDDILEFSCRTVDTGGNVYFNIGDVMITKILG</sequence>
<comment type="caution">
    <text evidence="1">The sequence shown here is derived from an EMBL/GenBank/DDBJ whole genome shotgun (WGS) entry which is preliminary data.</text>
</comment>
<dbReference type="EMBL" id="CATQJL010000028">
    <property type="protein sequence ID" value="CAJ0592233.1"/>
    <property type="molecule type" value="Genomic_DNA"/>
</dbReference>
<accession>A0AA36DR86</accession>
<keyword evidence="2" id="KW-1185">Reference proteome</keyword>
<dbReference type="InterPro" id="IPR046557">
    <property type="entry name" value="DUF6711"/>
</dbReference>
<name>A0AA36DR86_CYLNA</name>
<dbReference type="Pfam" id="PF20458">
    <property type="entry name" value="DUF6711"/>
    <property type="match status" value="1"/>
</dbReference>
<gene>
    <name evidence="1" type="ORF">CYNAS_LOCUS4216</name>
</gene>